<feature type="region of interest" description="Disordered" evidence="2">
    <location>
        <begin position="1313"/>
        <end position="1360"/>
    </location>
</feature>
<dbReference type="Proteomes" id="UP001151295">
    <property type="component" value="Unassembled WGS sequence"/>
</dbReference>
<feature type="compositionally biased region" description="Polar residues" evidence="2">
    <location>
        <begin position="1132"/>
        <end position="1141"/>
    </location>
</feature>
<dbReference type="Pfam" id="PF00169">
    <property type="entry name" value="PH"/>
    <property type="match status" value="1"/>
</dbReference>
<dbReference type="Gene3D" id="2.30.29.30">
    <property type="entry name" value="Pleckstrin-homology domain (PH domain)/Phosphotyrosine-binding domain (PTB)"/>
    <property type="match status" value="1"/>
</dbReference>
<proteinExistence type="predicted"/>
<feature type="compositionally biased region" description="Low complexity" evidence="2">
    <location>
        <begin position="132"/>
        <end position="142"/>
    </location>
</feature>
<dbReference type="InterPro" id="IPR008936">
    <property type="entry name" value="Rho_GTPase_activation_prot"/>
</dbReference>
<comment type="caution">
    <text evidence="6">The sequence shown here is derived from an EMBL/GenBank/DDBJ whole genome shotgun (WGS) entry which is preliminary data.</text>
</comment>
<dbReference type="InterPro" id="IPR036871">
    <property type="entry name" value="PX_dom_sf"/>
</dbReference>
<evidence type="ECO:0000256" key="1">
    <source>
        <dbReference type="ARBA" id="ARBA00022468"/>
    </source>
</evidence>
<dbReference type="InterPro" id="IPR001683">
    <property type="entry name" value="PX_dom"/>
</dbReference>
<sequence length="1762" mass="192549">MASIPAEDVAALSSGTPHYDSVPGGPVLRASEEIDIIRLIQERDAYKLETEKLRKIIDRQRFIIKSLQDQIARKQSISTIGTPPVRTSDVSPEPSEHPELSGSADDPLSATAANATPEINDKGKGNSADPTSNSLGLSSLSNAPQPRSDPAMRKISQGSAFASPPLLPDSRDSVEMSSSHTNMRPWAKSTRLSEIYADYSARHNSVAPMFKSDSAAWAMPGEEGKHQRASSASGSSFVESLKSSIQKTEWPTEWAPNPEYGYSSDRSSGKRISSLILESSREPSVSIEIEGTGGLRSNAQNSQPDHTWLAGLSAGTSEMSPTPGGRMPANEAANYAPPIVQQHSELATLEPVGDGVHTADGSTGAQNGRGRLGVSALAVPLMESAGQATSPATQTAQELLVLRPISILADRNELVQLERTKYDSNARSSEANSRRSNPQLTQYEYSGPADFPPSHVRTDSLRPQQQIQLQQQTMQRQQQQNMQMHRNIHATSSSFGPTSGFTSTSTSSPEHKVKWAMDMSLVPRDGMTNAGIPATAHNDIPLAANGPQATSSLGAQGIRKMASANMLNENMTMRPLSNNEDSVYYEPSVVSAPHSLTPAHSFSSTEKHQQPMPPPLASLQDIDIRIKDSRIKIDERGKEINVYMIDIVRRKEISGMSLQEILIESQQSSIVLWTVEKRYSDFLNLNAKLRQIINKEKLVDKLERLPDKDIFRPNAPTKSDKRKLWFEKYLKKALMLSITDKQPLIEFLSTDRVMEPEKKMPILLGHKEGFLVKKGKNFGGWKRRYYVCKSNKPVLEYFDSPGGSVIGSVNLAGAVVKMGKIRGDDMPILRGKGNQKEAEMFRHAFLIEEKPRREGKEPIAHPLWADSDRERDEWVMALRYVIVLDSDGPERAMRDVTKYLNYTSNKDSNMLMLHQIHTSITHEQGARRSIEYTRRKEEQRNAVAVASPSSSPSAAAAPATVAAGAPPTNPDSPGTRQPANAQNPQAAVNKFGSPLSRQVWPVAASMDNLGHSNGTNMAMKFAQRMDLTNSNNNSNQQQFQDAPREKTRPRSLSVPHSPVTETEPPVNQRIDTDVPSRPSPAVIAATLSTSFSGFNNDSLSGQAERLSVHYVPSEISTIESSIYSSYNGAEGSGQNNGTSSRSVDDRNSYASLPESPVSPRGATDPAARPTENLSTSGSGVNGVVRQPHAAANGPQYLAHADSTPQLQTQVPYTSSATHTFGDTASQMMQAMPGMTRSQFTKNSVGRIVHEEEDVPDLPLDTPRVTDDILGIGRQDSSSLNEVREGSNGRTRTREEKKRGRITFMWGKKKAADNEPALPDLTSIGSNSSLSGKGNSNNGLDTPPPVSAPRRLRRGSTSNDTRFAQGKNLAIKGPVFGIPLERAVELTKVREHYHLPAVVYRSIEYLDAKKAWLEEGIYRQSGGSSALSLLRKEFNSNRDYNLLKLSRPPDIHAVASLLKAYLRELPESVLTLRLHQDFVRVVDLADRGDRVHELGRLVSELPIANYTLLRALTAHLIRIVQMASTNKMTLRNIGIVFSPSLGIPVGVFSLLMVEFEYIFWVNDSGAPEPRALSVDANNTASSGNMAPPKHQFDSHLSVSVPSGLNRMPDDDTLYSAESYPGTDTISFASDAPAHPSRALSERKSATCLRPVANARADSGGVRTQDSNAYGATAVSNAAWCPQLDDDFIDSPGSTGVSDLSRYPGIQSSAQTKPYEQQQHRVGRSNRNSIQYKVGAPRELISQEAEISMPTTINESDDDDDDDE</sequence>
<dbReference type="CDD" id="cd06093">
    <property type="entry name" value="PX_domain"/>
    <property type="match status" value="1"/>
</dbReference>
<protein>
    <submittedName>
        <fullName evidence="6">Rho GTPase activating protein</fullName>
    </submittedName>
</protein>
<dbReference type="InterPro" id="IPR011993">
    <property type="entry name" value="PH-like_dom_sf"/>
</dbReference>
<dbReference type="PROSITE" id="PS50195">
    <property type="entry name" value="PX"/>
    <property type="match status" value="1"/>
</dbReference>
<dbReference type="SUPFAM" id="SSF48350">
    <property type="entry name" value="GTPase activation domain, GAP"/>
    <property type="match status" value="1"/>
</dbReference>
<dbReference type="EMBL" id="JANBQD010000008">
    <property type="protein sequence ID" value="KAJ1995074.1"/>
    <property type="molecule type" value="Genomic_DNA"/>
</dbReference>
<evidence type="ECO:0000313" key="7">
    <source>
        <dbReference type="Proteomes" id="UP001151295"/>
    </source>
</evidence>
<feature type="region of interest" description="Disordered" evidence="2">
    <location>
        <begin position="933"/>
        <end position="982"/>
    </location>
</feature>
<keyword evidence="1" id="KW-0343">GTPase activation</keyword>
<dbReference type="PANTHER" id="PTHR23176">
    <property type="entry name" value="RHO/RAC/CDC GTPASE-ACTIVATING PROTEIN"/>
    <property type="match status" value="1"/>
</dbReference>
<feature type="compositionally biased region" description="Low complexity" evidence="2">
    <location>
        <begin position="1322"/>
        <end position="1338"/>
    </location>
</feature>
<feature type="region of interest" description="Disordered" evidence="2">
    <location>
        <begin position="1129"/>
        <end position="1186"/>
    </location>
</feature>
<feature type="domain" description="PX" evidence="4">
    <location>
        <begin position="621"/>
        <end position="755"/>
    </location>
</feature>
<evidence type="ECO:0000259" key="3">
    <source>
        <dbReference type="PROSITE" id="PS50003"/>
    </source>
</evidence>
<feature type="region of interest" description="Disordered" evidence="2">
    <location>
        <begin position="1"/>
        <end position="26"/>
    </location>
</feature>
<evidence type="ECO:0000256" key="2">
    <source>
        <dbReference type="SAM" id="MobiDB-lite"/>
    </source>
</evidence>
<dbReference type="InterPro" id="IPR000198">
    <property type="entry name" value="RhoGAP_dom"/>
</dbReference>
<feature type="region of interest" description="Disordered" evidence="2">
    <location>
        <begin position="1269"/>
        <end position="1298"/>
    </location>
</feature>
<dbReference type="PROSITE" id="PS50238">
    <property type="entry name" value="RHOGAP"/>
    <property type="match status" value="1"/>
</dbReference>
<organism evidence="6 7">
    <name type="scientific">Coemansia umbellata</name>
    <dbReference type="NCBI Taxonomy" id="1424467"/>
    <lineage>
        <taxon>Eukaryota</taxon>
        <taxon>Fungi</taxon>
        <taxon>Fungi incertae sedis</taxon>
        <taxon>Zoopagomycota</taxon>
        <taxon>Kickxellomycotina</taxon>
        <taxon>Kickxellomycetes</taxon>
        <taxon>Kickxellales</taxon>
        <taxon>Kickxellaceae</taxon>
        <taxon>Coemansia</taxon>
    </lineage>
</organism>
<dbReference type="Pfam" id="PF00620">
    <property type="entry name" value="RhoGAP"/>
    <property type="match status" value="1"/>
</dbReference>
<gene>
    <name evidence="6" type="primary">BEM3</name>
    <name evidence="6" type="ORF">EDC05_001165</name>
</gene>
<dbReference type="SMART" id="SM00324">
    <property type="entry name" value="RhoGAP"/>
    <property type="match status" value="1"/>
</dbReference>
<feature type="region of interest" description="Disordered" evidence="2">
    <location>
        <begin position="1028"/>
        <end position="1079"/>
    </location>
</feature>
<dbReference type="PANTHER" id="PTHR23176:SF129">
    <property type="entry name" value="RHO GTPASE ACTIVATING PROTEIN AT 16F, ISOFORM E-RELATED"/>
    <property type="match status" value="1"/>
</dbReference>
<feature type="region of interest" description="Disordered" evidence="2">
    <location>
        <begin position="596"/>
        <end position="616"/>
    </location>
</feature>
<evidence type="ECO:0000259" key="4">
    <source>
        <dbReference type="PROSITE" id="PS50195"/>
    </source>
</evidence>
<feature type="compositionally biased region" description="Polar residues" evidence="2">
    <location>
        <begin position="1704"/>
        <end position="1715"/>
    </location>
</feature>
<reference evidence="6" key="1">
    <citation type="submission" date="2022-07" db="EMBL/GenBank/DDBJ databases">
        <title>Phylogenomic reconstructions and comparative analyses of Kickxellomycotina fungi.</title>
        <authorList>
            <person name="Reynolds N.K."/>
            <person name="Stajich J.E."/>
            <person name="Barry K."/>
            <person name="Grigoriev I.V."/>
            <person name="Crous P."/>
            <person name="Smith M.E."/>
        </authorList>
    </citation>
    <scope>NUCLEOTIDE SEQUENCE</scope>
    <source>
        <strain evidence="6">BCRC 34882</strain>
    </source>
</reference>
<evidence type="ECO:0000259" key="5">
    <source>
        <dbReference type="PROSITE" id="PS50238"/>
    </source>
</evidence>
<dbReference type="Pfam" id="PF00787">
    <property type="entry name" value="PX"/>
    <property type="match status" value="1"/>
</dbReference>
<dbReference type="PROSITE" id="PS50003">
    <property type="entry name" value="PH_DOMAIN"/>
    <property type="match status" value="1"/>
</dbReference>
<evidence type="ECO:0000313" key="6">
    <source>
        <dbReference type="EMBL" id="KAJ1995074.1"/>
    </source>
</evidence>
<feature type="compositionally biased region" description="Low complexity" evidence="2">
    <location>
        <begin position="942"/>
        <end position="966"/>
    </location>
</feature>
<feature type="region of interest" description="Disordered" evidence="2">
    <location>
        <begin position="1689"/>
        <end position="1762"/>
    </location>
</feature>
<feature type="compositionally biased region" description="Acidic residues" evidence="2">
    <location>
        <begin position="1753"/>
        <end position="1762"/>
    </location>
</feature>
<feature type="region of interest" description="Disordered" evidence="2">
    <location>
        <begin position="73"/>
        <end position="186"/>
    </location>
</feature>
<feature type="compositionally biased region" description="Low complexity" evidence="2">
    <location>
        <begin position="425"/>
        <end position="437"/>
    </location>
</feature>
<name>A0ABQ8PSN2_9FUNG</name>
<keyword evidence="7" id="KW-1185">Reference proteome</keyword>
<dbReference type="InterPro" id="IPR001849">
    <property type="entry name" value="PH_domain"/>
</dbReference>
<dbReference type="Gene3D" id="3.30.1520.10">
    <property type="entry name" value="Phox-like domain"/>
    <property type="match status" value="1"/>
</dbReference>
<dbReference type="SUPFAM" id="SSF64268">
    <property type="entry name" value="PX domain"/>
    <property type="match status" value="1"/>
</dbReference>
<feature type="domain" description="PH" evidence="3">
    <location>
        <begin position="764"/>
        <end position="883"/>
    </location>
</feature>
<feature type="region of interest" description="Disordered" evidence="2">
    <location>
        <begin position="1624"/>
        <end position="1643"/>
    </location>
</feature>
<feature type="compositionally biased region" description="Basic and acidic residues" evidence="2">
    <location>
        <begin position="1281"/>
        <end position="1297"/>
    </location>
</feature>
<dbReference type="InterPro" id="IPR050729">
    <property type="entry name" value="Rho-GAP"/>
</dbReference>
<feature type="region of interest" description="Disordered" evidence="2">
    <location>
        <begin position="420"/>
        <end position="466"/>
    </location>
</feature>
<dbReference type="SUPFAM" id="SSF50729">
    <property type="entry name" value="PH domain-like"/>
    <property type="match status" value="1"/>
</dbReference>
<dbReference type="Gene3D" id="1.10.555.10">
    <property type="entry name" value="Rho GTPase activation protein"/>
    <property type="match status" value="1"/>
</dbReference>
<accession>A0ABQ8PSN2</accession>
<dbReference type="SMART" id="SM00233">
    <property type="entry name" value="PH"/>
    <property type="match status" value="1"/>
</dbReference>
<feature type="compositionally biased region" description="Low complexity" evidence="2">
    <location>
        <begin position="1029"/>
        <end position="1038"/>
    </location>
</feature>
<feature type="domain" description="Rho-GAP" evidence="5">
    <location>
        <begin position="1377"/>
        <end position="1572"/>
    </location>
</feature>